<dbReference type="PANTHER" id="PTHR13056">
    <property type="entry name" value="VACUOLAR FUSION PROTEIN CCZ1 HOMOLOG-RELATED"/>
    <property type="match status" value="1"/>
</dbReference>
<evidence type="ECO:0000313" key="2">
    <source>
        <dbReference type="EMBL" id="MED6293182.1"/>
    </source>
</evidence>
<dbReference type="PANTHER" id="PTHR13056:SF0">
    <property type="entry name" value="VACUOLAR FUSION PROTEIN CCZ1 HOMOLOG-RELATED"/>
    <property type="match status" value="1"/>
</dbReference>
<organism evidence="2 3">
    <name type="scientific">Characodon lateralis</name>
    <dbReference type="NCBI Taxonomy" id="208331"/>
    <lineage>
        <taxon>Eukaryota</taxon>
        <taxon>Metazoa</taxon>
        <taxon>Chordata</taxon>
        <taxon>Craniata</taxon>
        <taxon>Vertebrata</taxon>
        <taxon>Euteleostomi</taxon>
        <taxon>Actinopterygii</taxon>
        <taxon>Neopterygii</taxon>
        <taxon>Teleostei</taxon>
        <taxon>Neoteleostei</taxon>
        <taxon>Acanthomorphata</taxon>
        <taxon>Ovalentaria</taxon>
        <taxon>Atherinomorphae</taxon>
        <taxon>Cyprinodontiformes</taxon>
        <taxon>Goodeidae</taxon>
        <taxon>Characodon</taxon>
    </lineage>
</organism>
<reference evidence="2 3" key="1">
    <citation type="submission" date="2021-06" db="EMBL/GenBank/DDBJ databases">
        <authorList>
            <person name="Palmer J.M."/>
        </authorList>
    </citation>
    <scope>NUCLEOTIDE SEQUENCE [LARGE SCALE GENOMIC DNA]</scope>
    <source>
        <strain evidence="2 3">CL_MEX2019</strain>
        <tissue evidence="2">Muscle</tissue>
    </source>
</reference>
<keyword evidence="1" id="KW-1133">Transmembrane helix</keyword>
<proteinExistence type="predicted"/>
<feature type="non-terminal residue" evidence="2">
    <location>
        <position position="1"/>
    </location>
</feature>
<feature type="transmembrane region" description="Helical" evidence="1">
    <location>
        <begin position="101"/>
        <end position="119"/>
    </location>
</feature>
<keyword evidence="1" id="KW-0472">Membrane</keyword>
<dbReference type="Proteomes" id="UP001352852">
    <property type="component" value="Unassembled WGS sequence"/>
</dbReference>
<dbReference type="EMBL" id="JAHUTJ010074234">
    <property type="protein sequence ID" value="MED6293182.1"/>
    <property type="molecule type" value="Genomic_DNA"/>
</dbReference>
<gene>
    <name evidence="2" type="primary">CCZ1_1</name>
    <name evidence="2" type="ORF">CHARACLAT_008064</name>
</gene>
<keyword evidence="3" id="KW-1185">Reference proteome</keyword>
<keyword evidence="1" id="KW-0812">Transmembrane</keyword>
<dbReference type="InterPro" id="IPR013176">
    <property type="entry name" value="Ccz1"/>
</dbReference>
<evidence type="ECO:0000256" key="1">
    <source>
        <dbReference type="SAM" id="Phobius"/>
    </source>
</evidence>
<protein>
    <submittedName>
        <fullName evidence="2">Vacuolar fusion protein ccz1</fullName>
    </submittedName>
</protein>
<comment type="caution">
    <text evidence="2">The sequence shown here is derived from an EMBL/GenBank/DDBJ whole genome shotgun (WGS) entry which is preliminary data.</text>
</comment>
<evidence type="ECO:0000313" key="3">
    <source>
        <dbReference type="Proteomes" id="UP001352852"/>
    </source>
</evidence>
<name>A0ABU7F1S5_9TELE</name>
<sequence>DTVYGAVVRQCYSMYKLFNGTFGRAMEASGVELLIQKLEKFFYRYLQTLHLQSCDLLDVFGGISFFPLDKMTYLKIQSFVNRVEESLSLIKYTAFLYNDQLIWYTLLNLCTLVLLIHSLSKLPTPTALKQHSTYLQLLAVVES</sequence>
<accession>A0ABU7F1S5</accession>